<dbReference type="Proteomes" id="UP001207468">
    <property type="component" value="Unassembled WGS sequence"/>
</dbReference>
<sequence length="380" mass="41086">MTRIPGLTTFLASSVRRLTRATSVCSQRKLLVTRDLGPDTMSLLYAREDLEVVTWPEDRDCERSWLLDNVPGAAGAIVMVTEKIDEEVLERAGPNLKVISTTSVGFEHVDLQGLYRRKIRLGYTPDVLNNAVADVAVMLALMAGRLADQGVTLVKEGKWPAHNFGPFHFVGPQLSPVPSISTTRTVGFLGFGRIAQATLARLAAFGVTHCIYSTNPSSPHDRERDAALAEQLKLRAVARVDLDTLARDSDVLILLAPGGAATRHVIDEAFLRKMGSRAVLVNVARGTLVDSDALAKALREGWIWGAAVDVVEGEPQVGADHPLVREPRCVVVPHIGSATFETRLGMVRTAATNALAGLDEVDMPAELDVAARLARLTPRV</sequence>
<gene>
    <name evidence="1" type="ORF">F5148DRAFT_620045</name>
</gene>
<keyword evidence="2" id="KW-1185">Reference proteome</keyword>
<evidence type="ECO:0000313" key="2">
    <source>
        <dbReference type="Proteomes" id="UP001207468"/>
    </source>
</evidence>
<organism evidence="1 2">
    <name type="scientific">Russula earlei</name>
    <dbReference type="NCBI Taxonomy" id="71964"/>
    <lineage>
        <taxon>Eukaryota</taxon>
        <taxon>Fungi</taxon>
        <taxon>Dikarya</taxon>
        <taxon>Basidiomycota</taxon>
        <taxon>Agaricomycotina</taxon>
        <taxon>Agaricomycetes</taxon>
        <taxon>Russulales</taxon>
        <taxon>Russulaceae</taxon>
        <taxon>Russula</taxon>
    </lineage>
</organism>
<dbReference type="EMBL" id="JAGFNK010000047">
    <property type="protein sequence ID" value="KAI9510169.1"/>
    <property type="molecule type" value="Genomic_DNA"/>
</dbReference>
<comment type="caution">
    <text evidence="1">The sequence shown here is derived from an EMBL/GenBank/DDBJ whole genome shotgun (WGS) entry which is preliminary data.</text>
</comment>
<name>A0ACC0UEL0_9AGAM</name>
<accession>A0ACC0UEL0</accession>
<reference evidence="1" key="1">
    <citation type="submission" date="2021-03" db="EMBL/GenBank/DDBJ databases">
        <title>Evolutionary priming and transition to the ectomycorrhizal habit in an iconic lineage of mushroom-forming fungi: is preadaptation a requirement?</title>
        <authorList>
            <consortium name="DOE Joint Genome Institute"/>
            <person name="Looney B.P."/>
            <person name="Miyauchi S."/>
            <person name="Morin E."/>
            <person name="Drula E."/>
            <person name="Courty P.E."/>
            <person name="Chicoki N."/>
            <person name="Fauchery L."/>
            <person name="Kohler A."/>
            <person name="Kuo A."/>
            <person name="LaButti K."/>
            <person name="Pangilinan J."/>
            <person name="Lipzen A."/>
            <person name="Riley R."/>
            <person name="Andreopoulos W."/>
            <person name="He G."/>
            <person name="Johnson J."/>
            <person name="Barry K.W."/>
            <person name="Grigoriev I.V."/>
            <person name="Nagy L."/>
            <person name="Hibbett D."/>
            <person name="Henrissat B."/>
            <person name="Matheny P.B."/>
            <person name="Labbe J."/>
            <person name="Martin A.F."/>
        </authorList>
    </citation>
    <scope>NUCLEOTIDE SEQUENCE</scope>
    <source>
        <strain evidence="1">BPL698</strain>
    </source>
</reference>
<evidence type="ECO:0000313" key="1">
    <source>
        <dbReference type="EMBL" id="KAI9510169.1"/>
    </source>
</evidence>
<protein>
    <submittedName>
        <fullName evidence="1">Uncharacterized protein</fullName>
    </submittedName>
</protein>
<proteinExistence type="predicted"/>